<dbReference type="AlphaFoldDB" id="A0AAV3Y5B1"/>
<organism evidence="1 2">
    <name type="scientific">Plakobranchus ocellatus</name>
    <dbReference type="NCBI Taxonomy" id="259542"/>
    <lineage>
        <taxon>Eukaryota</taxon>
        <taxon>Metazoa</taxon>
        <taxon>Spiralia</taxon>
        <taxon>Lophotrochozoa</taxon>
        <taxon>Mollusca</taxon>
        <taxon>Gastropoda</taxon>
        <taxon>Heterobranchia</taxon>
        <taxon>Euthyneura</taxon>
        <taxon>Panpulmonata</taxon>
        <taxon>Sacoglossa</taxon>
        <taxon>Placobranchoidea</taxon>
        <taxon>Plakobranchidae</taxon>
        <taxon>Plakobranchus</taxon>
    </lineage>
</organism>
<protein>
    <submittedName>
        <fullName evidence="1">Uncharacterized protein</fullName>
    </submittedName>
</protein>
<evidence type="ECO:0000313" key="2">
    <source>
        <dbReference type="Proteomes" id="UP000735302"/>
    </source>
</evidence>
<dbReference type="Proteomes" id="UP000735302">
    <property type="component" value="Unassembled WGS sequence"/>
</dbReference>
<name>A0AAV3Y5B1_9GAST</name>
<evidence type="ECO:0000313" key="1">
    <source>
        <dbReference type="EMBL" id="GFN77418.1"/>
    </source>
</evidence>
<proteinExistence type="predicted"/>
<sequence>CRYGGILLDYGKLYRVTADDKSHCQLVKCDRDRGPLRVGTAAKEYHSGVWKLIKRRGLTPFPGVRTKHAEATRLRPRSPIVLYWSHRRACASLLHNNVHNAITSLLCRPCI</sequence>
<comment type="caution">
    <text evidence="1">The sequence shown here is derived from an EMBL/GenBank/DDBJ whole genome shotgun (WGS) entry which is preliminary data.</text>
</comment>
<keyword evidence="2" id="KW-1185">Reference proteome</keyword>
<dbReference type="EMBL" id="BLXT01000474">
    <property type="protein sequence ID" value="GFN77418.1"/>
    <property type="molecule type" value="Genomic_DNA"/>
</dbReference>
<feature type="non-terminal residue" evidence="1">
    <location>
        <position position="1"/>
    </location>
</feature>
<gene>
    <name evidence="1" type="ORF">PoB_000392400</name>
</gene>
<accession>A0AAV3Y5B1</accession>
<reference evidence="1 2" key="1">
    <citation type="journal article" date="2021" name="Elife">
        <title>Chloroplast acquisition without the gene transfer in kleptoplastic sea slugs, Plakobranchus ocellatus.</title>
        <authorList>
            <person name="Maeda T."/>
            <person name="Takahashi S."/>
            <person name="Yoshida T."/>
            <person name="Shimamura S."/>
            <person name="Takaki Y."/>
            <person name="Nagai Y."/>
            <person name="Toyoda A."/>
            <person name="Suzuki Y."/>
            <person name="Arimoto A."/>
            <person name="Ishii H."/>
            <person name="Satoh N."/>
            <person name="Nishiyama T."/>
            <person name="Hasebe M."/>
            <person name="Maruyama T."/>
            <person name="Minagawa J."/>
            <person name="Obokata J."/>
            <person name="Shigenobu S."/>
        </authorList>
    </citation>
    <scope>NUCLEOTIDE SEQUENCE [LARGE SCALE GENOMIC DNA]</scope>
</reference>